<dbReference type="Pfam" id="PF22818">
    <property type="entry name" value="ApeI-like"/>
    <property type="match status" value="1"/>
</dbReference>
<dbReference type="AlphaFoldDB" id="A0A5P8P3D0"/>
<dbReference type="Proteomes" id="UP000326944">
    <property type="component" value="Chromosome"/>
</dbReference>
<dbReference type="KEGG" id="sulg:FJR48_10770"/>
<dbReference type="RefSeq" id="WP_152308133.1">
    <property type="nucleotide sequence ID" value="NZ_CP043617.1"/>
</dbReference>
<dbReference type="InterPro" id="IPR029069">
    <property type="entry name" value="HotDog_dom_sf"/>
</dbReference>
<dbReference type="OrthoDB" id="9772788at2"/>
<feature type="domain" description="ApeI dehydratase-like" evidence="1">
    <location>
        <begin position="11"/>
        <end position="81"/>
    </location>
</feature>
<reference evidence="2 3" key="1">
    <citation type="submission" date="2019-09" db="EMBL/GenBank/DDBJ databases">
        <title>Sulfurimonas gotlandica sp. nov., a chemoautotrophic and psychrotolerant epsilonproteobacterium isolated from a pelagic redoxcline, and an emended description of the genus Sulfurimonas.</title>
        <authorList>
            <person name="Wang S."/>
            <person name="Jiang L."/>
            <person name="Shao S."/>
        </authorList>
    </citation>
    <scope>NUCLEOTIDE SEQUENCE [LARGE SCALE GENOMIC DNA]</scope>
    <source>
        <strain evidence="2 3">GYSZ_1</strain>
    </source>
</reference>
<gene>
    <name evidence="2" type="ORF">FJR48_10770</name>
</gene>
<dbReference type="InterPro" id="IPR054545">
    <property type="entry name" value="ApeI-like"/>
</dbReference>
<dbReference type="EMBL" id="CP043617">
    <property type="protein sequence ID" value="QFR50185.1"/>
    <property type="molecule type" value="Genomic_DNA"/>
</dbReference>
<evidence type="ECO:0000259" key="1">
    <source>
        <dbReference type="Pfam" id="PF22818"/>
    </source>
</evidence>
<organism evidence="2 3">
    <name type="scientific">Sulfurimonas lithotrophica</name>
    <dbReference type="NCBI Taxonomy" id="2590022"/>
    <lineage>
        <taxon>Bacteria</taxon>
        <taxon>Pseudomonadati</taxon>
        <taxon>Campylobacterota</taxon>
        <taxon>Epsilonproteobacteria</taxon>
        <taxon>Campylobacterales</taxon>
        <taxon>Sulfurimonadaceae</taxon>
        <taxon>Sulfurimonas</taxon>
    </lineage>
</organism>
<protein>
    <recommendedName>
        <fullName evidence="1">ApeI dehydratase-like domain-containing protein</fullName>
    </recommendedName>
</protein>
<dbReference type="SUPFAM" id="SSF54637">
    <property type="entry name" value="Thioesterase/thiol ester dehydrase-isomerase"/>
    <property type="match status" value="1"/>
</dbReference>
<accession>A0A5P8P3D0</accession>
<keyword evidence="3" id="KW-1185">Reference proteome</keyword>
<sequence>MLLDNLYEINSKNDKLAIVTLSNEKHPVFQAHFPKQPILPGFVHFDIIEDAFNIEITTIKRAKYLKIAHPNQSLKYERDNNKFKVSCNGEDIATFTL</sequence>
<evidence type="ECO:0000313" key="3">
    <source>
        <dbReference type="Proteomes" id="UP000326944"/>
    </source>
</evidence>
<proteinExistence type="predicted"/>
<evidence type="ECO:0000313" key="2">
    <source>
        <dbReference type="EMBL" id="QFR50185.1"/>
    </source>
</evidence>
<name>A0A5P8P3D0_9BACT</name>
<dbReference type="Gene3D" id="3.10.129.10">
    <property type="entry name" value="Hotdog Thioesterase"/>
    <property type="match status" value="1"/>
</dbReference>